<protein>
    <submittedName>
        <fullName evidence="2">Uncharacterized protein</fullName>
    </submittedName>
</protein>
<keyword evidence="3" id="KW-1185">Reference proteome</keyword>
<evidence type="ECO:0000256" key="1">
    <source>
        <dbReference type="SAM" id="MobiDB-lite"/>
    </source>
</evidence>
<comment type="caution">
    <text evidence="2">The sequence shown here is derived from an EMBL/GenBank/DDBJ whole genome shotgun (WGS) entry which is preliminary data.</text>
</comment>
<evidence type="ECO:0000313" key="2">
    <source>
        <dbReference type="EMBL" id="GHD37271.1"/>
    </source>
</evidence>
<proteinExistence type="predicted"/>
<organism evidence="2 3">
    <name type="scientific">Nocardiopsis kunsanensis</name>
    <dbReference type="NCBI Taxonomy" id="141693"/>
    <lineage>
        <taxon>Bacteria</taxon>
        <taxon>Bacillati</taxon>
        <taxon>Actinomycetota</taxon>
        <taxon>Actinomycetes</taxon>
        <taxon>Streptosporangiales</taxon>
        <taxon>Nocardiopsidaceae</taxon>
        <taxon>Nocardiopsis</taxon>
    </lineage>
</organism>
<name>A0A919CLL8_9ACTN</name>
<evidence type="ECO:0000313" key="3">
    <source>
        <dbReference type="Proteomes" id="UP000654947"/>
    </source>
</evidence>
<sequence length="70" mass="7499">MVLPPRDLNEPNAPGMEPRADLSGPAQELHRPAGKDRMRCEKALGLDPSASWAVNRAWVLAANPAQDLGA</sequence>
<reference evidence="2 3" key="1">
    <citation type="journal article" date="2014" name="Int. J. Syst. Evol. Microbiol.">
        <title>Complete genome sequence of Corynebacterium casei LMG S-19264T (=DSM 44701T), isolated from a smear-ripened cheese.</title>
        <authorList>
            <consortium name="US DOE Joint Genome Institute (JGI-PGF)"/>
            <person name="Walter F."/>
            <person name="Albersmeier A."/>
            <person name="Kalinowski J."/>
            <person name="Ruckert C."/>
        </authorList>
    </citation>
    <scope>NUCLEOTIDE SEQUENCE [LARGE SCALE GENOMIC DNA]</scope>
    <source>
        <strain evidence="2 3">KCTC 19473</strain>
    </source>
</reference>
<gene>
    <name evidence="2" type="ORF">GCM10007147_45180</name>
</gene>
<dbReference type="AlphaFoldDB" id="A0A919CLL8"/>
<dbReference type="EMBL" id="BMXL01000046">
    <property type="protein sequence ID" value="GHD37271.1"/>
    <property type="molecule type" value="Genomic_DNA"/>
</dbReference>
<feature type="region of interest" description="Disordered" evidence="1">
    <location>
        <begin position="1"/>
        <end position="36"/>
    </location>
</feature>
<accession>A0A919CLL8</accession>
<dbReference type="Proteomes" id="UP000654947">
    <property type="component" value="Unassembled WGS sequence"/>
</dbReference>